<dbReference type="PANTHER" id="PTHR37534">
    <property type="entry name" value="TRANSCRIPTIONAL ACTIVATOR PROTEIN UGA3"/>
    <property type="match status" value="1"/>
</dbReference>
<dbReference type="GO" id="GO:0000976">
    <property type="term" value="F:transcription cis-regulatory region binding"/>
    <property type="evidence" value="ECO:0007669"/>
    <property type="project" value="TreeGrafter"/>
</dbReference>
<evidence type="ECO:0000256" key="1">
    <source>
        <dbReference type="ARBA" id="ARBA00004123"/>
    </source>
</evidence>
<evidence type="ECO:0008006" key="5">
    <source>
        <dbReference type="Google" id="ProtNLM"/>
    </source>
</evidence>
<evidence type="ECO:0000256" key="2">
    <source>
        <dbReference type="ARBA" id="ARBA00023242"/>
    </source>
</evidence>
<comment type="caution">
    <text evidence="3">The sequence shown here is derived from an EMBL/GenBank/DDBJ whole genome shotgun (WGS) entry which is preliminary data.</text>
</comment>
<reference evidence="3" key="1">
    <citation type="journal article" date="2021" name="Nat. Commun.">
        <title>Genetic determinants of endophytism in the Arabidopsis root mycobiome.</title>
        <authorList>
            <person name="Mesny F."/>
            <person name="Miyauchi S."/>
            <person name="Thiergart T."/>
            <person name="Pickel B."/>
            <person name="Atanasova L."/>
            <person name="Karlsson M."/>
            <person name="Huettel B."/>
            <person name="Barry K.W."/>
            <person name="Haridas S."/>
            <person name="Chen C."/>
            <person name="Bauer D."/>
            <person name="Andreopoulos W."/>
            <person name="Pangilinan J."/>
            <person name="LaButti K."/>
            <person name="Riley R."/>
            <person name="Lipzen A."/>
            <person name="Clum A."/>
            <person name="Drula E."/>
            <person name="Henrissat B."/>
            <person name="Kohler A."/>
            <person name="Grigoriev I.V."/>
            <person name="Martin F.M."/>
            <person name="Hacquard S."/>
        </authorList>
    </citation>
    <scope>NUCLEOTIDE SEQUENCE</scope>
    <source>
        <strain evidence="3">MPI-SDFR-AT-0117</strain>
    </source>
</reference>
<name>A0A9P8V0V5_9PEZI</name>
<organism evidence="3 4">
    <name type="scientific">Plectosphaerella plurivora</name>
    <dbReference type="NCBI Taxonomy" id="936078"/>
    <lineage>
        <taxon>Eukaryota</taxon>
        <taxon>Fungi</taxon>
        <taxon>Dikarya</taxon>
        <taxon>Ascomycota</taxon>
        <taxon>Pezizomycotina</taxon>
        <taxon>Sordariomycetes</taxon>
        <taxon>Hypocreomycetidae</taxon>
        <taxon>Glomerellales</taxon>
        <taxon>Plectosphaerellaceae</taxon>
        <taxon>Plectosphaerella</taxon>
    </lineage>
</organism>
<dbReference type="Proteomes" id="UP000770015">
    <property type="component" value="Unassembled WGS sequence"/>
</dbReference>
<proteinExistence type="predicted"/>
<evidence type="ECO:0000313" key="4">
    <source>
        <dbReference type="Proteomes" id="UP000770015"/>
    </source>
</evidence>
<dbReference type="Pfam" id="PF11951">
    <property type="entry name" value="Fungal_trans_2"/>
    <property type="match status" value="1"/>
</dbReference>
<gene>
    <name evidence="3" type="ORF">F5X68DRAFT_251533</name>
</gene>
<evidence type="ECO:0000313" key="3">
    <source>
        <dbReference type="EMBL" id="KAH6663316.1"/>
    </source>
</evidence>
<dbReference type="GO" id="GO:0003700">
    <property type="term" value="F:DNA-binding transcription factor activity"/>
    <property type="evidence" value="ECO:0007669"/>
    <property type="project" value="TreeGrafter"/>
</dbReference>
<dbReference type="GO" id="GO:0005634">
    <property type="term" value="C:nucleus"/>
    <property type="evidence" value="ECO:0007669"/>
    <property type="project" value="UniProtKB-SubCell"/>
</dbReference>
<dbReference type="PANTHER" id="PTHR37534:SF25">
    <property type="entry name" value="ZN(II)2CYS6 TRANSCRIPTION FACTOR (EUROFUNG)"/>
    <property type="match status" value="1"/>
</dbReference>
<accession>A0A9P8V0V5</accession>
<protein>
    <recommendedName>
        <fullName evidence="5">Zn(II)2Cys6 transcription factor</fullName>
    </recommendedName>
</protein>
<sequence>MQIDICDPRRRFGTDVPKLALQNPLLKFAILAFASRDWLRVNGEEDLESDKYSSQALQLLIPILDRPVELLDETVLAAIVLLRLYEETIDVDTGTHLLGSARLLNSPSAYADRGGLSEAASWIALRQQLYLSTTYFQPVSMDLDYFARSYSFKDSSPESFTNRIILLCCRVLTYSHNTQGRFGVEDWTQLRNEVLLWYDSITWPVKPNILYYFIDGVSGSLPNLWVPMPVHAIAYQHFYFALLLLAMYEPRNWIPGKEALLARRKVDDQIQQNLAMIAALAISNPEVITASLTAHHILYAYWSSMH</sequence>
<dbReference type="OrthoDB" id="4525710at2759"/>
<dbReference type="EMBL" id="JAGSXJ010000043">
    <property type="protein sequence ID" value="KAH6663316.1"/>
    <property type="molecule type" value="Genomic_DNA"/>
</dbReference>
<dbReference type="AlphaFoldDB" id="A0A9P8V0V5"/>
<comment type="subcellular location">
    <subcellularLocation>
        <location evidence="1">Nucleus</location>
    </subcellularLocation>
</comment>
<keyword evidence="4" id="KW-1185">Reference proteome</keyword>
<keyword evidence="2" id="KW-0539">Nucleus</keyword>
<dbReference type="InterPro" id="IPR021858">
    <property type="entry name" value="Fun_TF"/>
</dbReference>
<dbReference type="GO" id="GO:0045944">
    <property type="term" value="P:positive regulation of transcription by RNA polymerase II"/>
    <property type="evidence" value="ECO:0007669"/>
    <property type="project" value="TreeGrafter"/>
</dbReference>